<protein>
    <submittedName>
        <fullName evidence="1">Uncharacterized protein</fullName>
    </submittedName>
</protein>
<gene>
    <name evidence="1" type="ORF">LCMAC101_00330</name>
</gene>
<name>A0A481YSJ3_9VIRU</name>
<proteinExistence type="predicted"/>
<organism evidence="1">
    <name type="scientific">Marseillevirus LCMAC101</name>
    <dbReference type="NCBI Taxonomy" id="2506602"/>
    <lineage>
        <taxon>Viruses</taxon>
        <taxon>Varidnaviria</taxon>
        <taxon>Bamfordvirae</taxon>
        <taxon>Nucleocytoviricota</taxon>
        <taxon>Megaviricetes</taxon>
        <taxon>Pimascovirales</taxon>
        <taxon>Pimascovirales incertae sedis</taxon>
        <taxon>Marseilleviridae</taxon>
    </lineage>
</organism>
<dbReference type="EMBL" id="MK500327">
    <property type="protein sequence ID" value="QBK85446.1"/>
    <property type="molecule type" value="Genomic_DNA"/>
</dbReference>
<evidence type="ECO:0000313" key="1">
    <source>
        <dbReference type="EMBL" id="QBK85446.1"/>
    </source>
</evidence>
<sequence>MSSAKNITQIDIRNYVEKLPKEWQPTEAAIDFTCLLLVKAKDIIPFNPAIGYDLSGFDSNDRVKPGNIDIEWKVNRDGQP</sequence>
<reference evidence="1" key="1">
    <citation type="journal article" date="2019" name="MBio">
        <title>Virus Genomes from Deep Sea Sediments Expand the Ocean Megavirome and Support Independent Origins of Viral Gigantism.</title>
        <authorList>
            <person name="Backstrom D."/>
            <person name="Yutin N."/>
            <person name="Jorgensen S.L."/>
            <person name="Dharamshi J."/>
            <person name="Homa F."/>
            <person name="Zaremba-Niedwiedzka K."/>
            <person name="Spang A."/>
            <person name="Wolf Y.I."/>
            <person name="Koonin E.V."/>
            <person name="Ettema T.J."/>
        </authorList>
    </citation>
    <scope>NUCLEOTIDE SEQUENCE</scope>
</reference>
<accession>A0A481YSJ3</accession>